<dbReference type="GO" id="GO:0006487">
    <property type="term" value="P:protein N-linked glycosylation"/>
    <property type="evidence" value="ECO:0007669"/>
    <property type="project" value="TreeGrafter"/>
</dbReference>
<comment type="subcellular location">
    <subcellularLocation>
        <location evidence="1 10">Endoplasmic reticulum membrane</location>
        <topology evidence="1 10">Multi-pass membrane protein</topology>
    </subcellularLocation>
</comment>
<evidence type="ECO:0000256" key="4">
    <source>
        <dbReference type="ARBA" id="ARBA00022676"/>
    </source>
</evidence>
<comment type="caution">
    <text evidence="11">The sequence shown here is derived from an EMBL/GenBank/DDBJ whole genome shotgun (WGS) entry which is preliminary data.</text>
</comment>
<evidence type="ECO:0000313" key="12">
    <source>
        <dbReference type="Proteomes" id="UP000759537"/>
    </source>
</evidence>
<keyword evidence="7 10" id="KW-0256">Endoplasmic reticulum</keyword>
<evidence type="ECO:0000256" key="7">
    <source>
        <dbReference type="ARBA" id="ARBA00022824"/>
    </source>
</evidence>
<evidence type="ECO:0000256" key="2">
    <source>
        <dbReference type="ARBA" id="ARBA00004922"/>
    </source>
</evidence>
<keyword evidence="6 10" id="KW-0812">Transmembrane</keyword>
<dbReference type="PANTHER" id="PTHR22760">
    <property type="entry name" value="GLYCOSYLTRANSFERASE"/>
    <property type="match status" value="1"/>
</dbReference>
<dbReference type="EMBL" id="WHVB01000006">
    <property type="protein sequence ID" value="KAF8482054.1"/>
    <property type="molecule type" value="Genomic_DNA"/>
</dbReference>
<keyword evidence="9 10" id="KW-0472">Membrane</keyword>
<organism evidence="11 12">
    <name type="scientific">Russula ochroleuca</name>
    <dbReference type="NCBI Taxonomy" id="152965"/>
    <lineage>
        <taxon>Eukaryota</taxon>
        <taxon>Fungi</taxon>
        <taxon>Dikarya</taxon>
        <taxon>Basidiomycota</taxon>
        <taxon>Agaricomycotina</taxon>
        <taxon>Agaricomycetes</taxon>
        <taxon>Russulales</taxon>
        <taxon>Russulaceae</taxon>
        <taxon>Russula</taxon>
    </lineage>
</organism>
<reference evidence="11" key="2">
    <citation type="journal article" date="2020" name="Nat. Commun.">
        <title>Large-scale genome sequencing of mycorrhizal fungi provides insights into the early evolution of symbiotic traits.</title>
        <authorList>
            <person name="Miyauchi S."/>
            <person name="Kiss E."/>
            <person name="Kuo A."/>
            <person name="Drula E."/>
            <person name="Kohler A."/>
            <person name="Sanchez-Garcia M."/>
            <person name="Morin E."/>
            <person name="Andreopoulos B."/>
            <person name="Barry K.W."/>
            <person name="Bonito G."/>
            <person name="Buee M."/>
            <person name="Carver A."/>
            <person name="Chen C."/>
            <person name="Cichocki N."/>
            <person name="Clum A."/>
            <person name="Culley D."/>
            <person name="Crous P.W."/>
            <person name="Fauchery L."/>
            <person name="Girlanda M."/>
            <person name="Hayes R.D."/>
            <person name="Keri Z."/>
            <person name="LaButti K."/>
            <person name="Lipzen A."/>
            <person name="Lombard V."/>
            <person name="Magnuson J."/>
            <person name="Maillard F."/>
            <person name="Murat C."/>
            <person name="Nolan M."/>
            <person name="Ohm R.A."/>
            <person name="Pangilinan J."/>
            <person name="Pereira M.F."/>
            <person name="Perotto S."/>
            <person name="Peter M."/>
            <person name="Pfister S."/>
            <person name="Riley R."/>
            <person name="Sitrit Y."/>
            <person name="Stielow J.B."/>
            <person name="Szollosi G."/>
            <person name="Zifcakova L."/>
            <person name="Stursova M."/>
            <person name="Spatafora J.W."/>
            <person name="Tedersoo L."/>
            <person name="Vaario L.M."/>
            <person name="Yamada A."/>
            <person name="Yan M."/>
            <person name="Wang P."/>
            <person name="Xu J."/>
            <person name="Bruns T."/>
            <person name="Baldrian P."/>
            <person name="Vilgalys R."/>
            <person name="Dunand C."/>
            <person name="Henrissat B."/>
            <person name="Grigoriev I.V."/>
            <person name="Hibbett D."/>
            <person name="Nagy L.G."/>
            <person name="Martin F.M."/>
        </authorList>
    </citation>
    <scope>NUCLEOTIDE SEQUENCE</scope>
    <source>
        <strain evidence="11">Prilba</strain>
    </source>
</reference>
<evidence type="ECO:0000256" key="6">
    <source>
        <dbReference type="ARBA" id="ARBA00022692"/>
    </source>
</evidence>
<dbReference type="OrthoDB" id="497541at2759"/>
<feature type="transmembrane region" description="Helical" evidence="10">
    <location>
        <begin position="318"/>
        <end position="346"/>
    </location>
</feature>
<evidence type="ECO:0000256" key="10">
    <source>
        <dbReference type="RuleBase" id="RU363075"/>
    </source>
</evidence>
<sequence length="691" mass="80339">MSNIQTLRFRRPIKKDENEYAPKSVAARHTGILQDQLRRAARPPWVPGFSVALRILLIVRVTAAMYSNIQDCDEVFNYWEPLHYLYKGYGFQTWETSPQYAIRSWAYTLLWFIPSKIPLWILHETGKRPAFFFVRAVLGTMCSISEAKLYDTVRLKINNRVARYMLFMLVANAGMWNASTALLPSSFAMYTTMLALSYAFTPSSSQDDQRTLAAVVYFTLGAVLGWPFALAIAIPFVFEELFVFGTDHVPVKDKFDWQLNRGVTLLVCGAVAALIPIPIVAIDSYFYGKFTAVFWNIVRYNVFPDPSRGPELYGTEPWYFYLLNLSLNFNILLPMALFSLPALAITYRIDRRRLGAAVPSAEQSSPFRLLALRLLPFYTWLGIMSIQPHKEERFMYPVYPLVCFNAAVMVFLLRGWLEVAYIKITKSPYRASRSQLFRWSTMMIVLFTAFISLSRILALWKYYHTPMTVIYRFEKQEVPRLLNVTGLLETPLPPPELLEEYKKKIKENREDEPRIDLSPIKDFGLRMCYGKEWHRFPGHYLVPDGIRVDWIKSEFDGMLPAHFSETQDGIRSRISGTRRVPVGLNDLNKEEPMHYVDISSCDYVVDLDFPHDPIASTHEPRYVFDEKTWERVTCLPFLDARHSPRLTRAFWLPGQMWQSQNRFGDYCLLRNRKSVERKIEEIIDRARSPVV</sequence>
<reference evidence="11" key="1">
    <citation type="submission" date="2019-10" db="EMBL/GenBank/DDBJ databases">
        <authorList>
            <consortium name="DOE Joint Genome Institute"/>
            <person name="Kuo A."/>
            <person name="Miyauchi S."/>
            <person name="Kiss E."/>
            <person name="Drula E."/>
            <person name="Kohler A."/>
            <person name="Sanchez-Garcia M."/>
            <person name="Andreopoulos B."/>
            <person name="Barry K.W."/>
            <person name="Bonito G."/>
            <person name="Buee M."/>
            <person name="Carver A."/>
            <person name="Chen C."/>
            <person name="Cichocki N."/>
            <person name="Clum A."/>
            <person name="Culley D."/>
            <person name="Crous P.W."/>
            <person name="Fauchery L."/>
            <person name="Girlanda M."/>
            <person name="Hayes R."/>
            <person name="Keri Z."/>
            <person name="LaButti K."/>
            <person name="Lipzen A."/>
            <person name="Lombard V."/>
            <person name="Magnuson J."/>
            <person name="Maillard F."/>
            <person name="Morin E."/>
            <person name="Murat C."/>
            <person name="Nolan M."/>
            <person name="Ohm R."/>
            <person name="Pangilinan J."/>
            <person name="Pereira M."/>
            <person name="Perotto S."/>
            <person name="Peter M."/>
            <person name="Riley R."/>
            <person name="Sitrit Y."/>
            <person name="Stielow B."/>
            <person name="Szollosi G."/>
            <person name="Zifcakova L."/>
            <person name="Stursova M."/>
            <person name="Spatafora J.W."/>
            <person name="Tedersoo L."/>
            <person name="Vaario L.-M."/>
            <person name="Yamada A."/>
            <person name="Yan M."/>
            <person name="Wang P."/>
            <person name="Xu J."/>
            <person name="Bruns T."/>
            <person name="Baldrian P."/>
            <person name="Vilgalys R."/>
            <person name="Henrissat B."/>
            <person name="Grigoriev I.V."/>
            <person name="Hibbett D."/>
            <person name="Nagy L.G."/>
            <person name="Martin F.M."/>
        </authorList>
    </citation>
    <scope>NUCLEOTIDE SEQUENCE</scope>
    <source>
        <strain evidence="11">Prilba</strain>
    </source>
</reference>
<accession>A0A9P5MYW5</accession>
<dbReference type="Proteomes" id="UP000759537">
    <property type="component" value="Unassembled WGS sequence"/>
</dbReference>
<feature type="transmembrane region" description="Helical" evidence="10">
    <location>
        <begin position="258"/>
        <end position="279"/>
    </location>
</feature>
<keyword evidence="4 10" id="KW-0328">Glycosyltransferase</keyword>
<comment type="pathway">
    <text evidence="2">Protein modification; protein glycosylation.</text>
</comment>
<gene>
    <name evidence="11" type="ORF">DFH94DRAFT_734742</name>
</gene>
<dbReference type="AlphaFoldDB" id="A0A9P5MYW5"/>
<evidence type="ECO:0000256" key="9">
    <source>
        <dbReference type="ARBA" id="ARBA00023136"/>
    </source>
</evidence>
<evidence type="ECO:0000256" key="1">
    <source>
        <dbReference type="ARBA" id="ARBA00004477"/>
    </source>
</evidence>
<keyword evidence="5" id="KW-0808">Transferase</keyword>
<dbReference type="InterPro" id="IPR005599">
    <property type="entry name" value="GPI_mannosylTrfase"/>
</dbReference>
<name>A0A9P5MYW5_9AGAM</name>
<evidence type="ECO:0000256" key="5">
    <source>
        <dbReference type="ARBA" id="ARBA00022679"/>
    </source>
</evidence>
<feature type="transmembrane region" description="Helical" evidence="10">
    <location>
        <begin position="212"/>
        <end position="238"/>
    </location>
</feature>
<keyword evidence="8 10" id="KW-1133">Transmembrane helix</keyword>
<dbReference type="EC" id="2.4.1.-" evidence="10"/>
<protein>
    <recommendedName>
        <fullName evidence="10">Mannosyltransferase</fullName>
        <ecNumber evidence="10">2.4.1.-</ecNumber>
    </recommendedName>
</protein>
<evidence type="ECO:0000256" key="3">
    <source>
        <dbReference type="ARBA" id="ARBA00007063"/>
    </source>
</evidence>
<comment type="similarity">
    <text evidence="3 10">Belongs to the glycosyltransferase 22 family.</text>
</comment>
<keyword evidence="12" id="KW-1185">Reference proteome</keyword>
<feature type="transmembrane region" description="Helical" evidence="10">
    <location>
        <begin position="398"/>
        <end position="417"/>
    </location>
</feature>
<dbReference type="GO" id="GO:0000026">
    <property type="term" value="F:alpha-1,2-mannosyltransferase activity"/>
    <property type="evidence" value="ECO:0007669"/>
    <property type="project" value="TreeGrafter"/>
</dbReference>
<proteinExistence type="inferred from homology"/>
<evidence type="ECO:0000256" key="8">
    <source>
        <dbReference type="ARBA" id="ARBA00022989"/>
    </source>
</evidence>
<dbReference type="Pfam" id="PF03901">
    <property type="entry name" value="Glyco_transf_22"/>
    <property type="match status" value="1"/>
</dbReference>
<evidence type="ECO:0000313" key="11">
    <source>
        <dbReference type="EMBL" id="KAF8482054.1"/>
    </source>
</evidence>
<feature type="transmembrane region" description="Helical" evidence="10">
    <location>
        <begin position="367"/>
        <end position="386"/>
    </location>
</feature>
<feature type="transmembrane region" description="Helical" evidence="10">
    <location>
        <begin position="437"/>
        <end position="460"/>
    </location>
</feature>
<dbReference type="GO" id="GO:0005789">
    <property type="term" value="C:endoplasmic reticulum membrane"/>
    <property type="evidence" value="ECO:0007669"/>
    <property type="project" value="UniProtKB-SubCell"/>
</dbReference>
<dbReference type="PANTHER" id="PTHR22760:SF2">
    <property type="entry name" value="ALPHA-1,2-MANNOSYLTRANSFERASE ALG9"/>
    <property type="match status" value="1"/>
</dbReference>